<evidence type="ECO:0000313" key="2">
    <source>
        <dbReference type="Proteomes" id="UP000000602"/>
    </source>
</evidence>
<dbReference type="KEGG" id="dps:DP2961"/>
<keyword evidence="2" id="KW-1185">Reference proteome</keyword>
<dbReference type="AlphaFoldDB" id="Q6AIZ0"/>
<dbReference type="OrthoDB" id="5431915at2"/>
<accession>Q6AIZ0</accession>
<name>Q6AIZ0_DESPS</name>
<dbReference type="EMBL" id="CR522870">
    <property type="protein sequence ID" value="CAG37690.1"/>
    <property type="molecule type" value="Genomic_DNA"/>
</dbReference>
<organism evidence="1 2">
    <name type="scientific">Desulfotalea psychrophila (strain LSv54 / DSM 12343)</name>
    <dbReference type="NCBI Taxonomy" id="177439"/>
    <lineage>
        <taxon>Bacteria</taxon>
        <taxon>Pseudomonadati</taxon>
        <taxon>Thermodesulfobacteriota</taxon>
        <taxon>Desulfobulbia</taxon>
        <taxon>Desulfobulbales</taxon>
        <taxon>Desulfocapsaceae</taxon>
        <taxon>Desulfotalea</taxon>
    </lineage>
</organism>
<dbReference type="HOGENOM" id="CLU_1658016_0_0_7"/>
<gene>
    <name evidence="1" type="ordered locus">DP2961</name>
</gene>
<reference evidence="1" key="1">
    <citation type="journal article" date="2004" name="Environ. Microbiol.">
        <title>The genome of Desulfotalea psychrophila, a sulphate-reducing bacterium from permanently cold Arctic sediments.</title>
        <authorList>
            <person name="Rabus R."/>
            <person name="Ruepp A."/>
            <person name="Frickey T."/>
            <person name="Rattei T."/>
            <person name="Fartmann B."/>
            <person name="Stark M."/>
            <person name="Bauer M."/>
            <person name="Zibat A."/>
            <person name="Lombardot T."/>
            <person name="Becker I."/>
            <person name="Amann J."/>
            <person name="Gellner H."/>
            <person name="Teeling H."/>
            <person name="Leuschner W.D."/>
            <person name="Gloeckner F.-O."/>
            <person name="Lupas A.N."/>
            <person name="Amann R."/>
            <person name="Klenk H.-P."/>
        </authorList>
    </citation>
    <scope>NUCLEOTIDE SEQUENCE</scope>
    <source>
        <strain evidence="1">LSv54</strain>
    </source>
</reference>
<sequence>MKKIADHCILVQAESYSSACHQVRYYFKKTSLVLYDYLKISKERSMSAASEGFEQELNGRLKDNRQSILKLIKELETGGLTKTSELENLRQGHLSKTLHLLTHFLDGFISVDSAFYSLVDDCHNITYQTQERMKKTPEHYWIVSISGYAESLETGSLLSLQGRNWSDPSC</sequence>
<evidence type="ECO:0000313" key="1">
    <source>
        <dbReference type="EMBL" id="CAG37690.1"/>
    </source>
</evidence>
<protein>
    <submittedName>
        <fullName evidence="1">Uncharacterized protein</fullName>
    </submittedName>
</protein>
<dbReference type="Proteomes" id="UP000000602">
    <property type="component" value="Chromosome"/>
</dbReference>
<proteinExistence type="predicted"/>
<dbReference type="RefSeq" id="WP_011190202.1">
    <property type="nucleotide sequence ID" value="NC_006138.1"/>
</dbReference>